<protein>
    <submittedName>
        <fullName evidence="1">Uncharacterized protein</fullName>
    </submittedName>
</protein>
<reference evidence="1" key="1">
    <citation type="submission" date="2020-08" db="EMBL/GenBank/DDBJ databases">
        <title>Winogradskyella ouciana sp. nov., isolated from the hadal seawater of the Mariana Trench.</title>
        <authorList>
            <person name="He X."/>
        </authorList>
    </citation>
    <scope>NUCLEOTIDE SEQUENCE [LARGE SCALE GENOMIC DNA]</scope>
    <source>
        <strain evidence="1">KCTC 52348</strain>
    </source>
</reference>
<dbReference type="RefSeq" id="WP_185789798.1">
    <property type="nucleotide sequence ID" value="NZ_JACLCP010000004.1"/>
</dbReference>
<dbReference type="EMBL" id="JACLCP010000004">
    <property type="protein sequence ID" value="MBC2846085.1"/>
    <property type="molecule type" value="Genomic_DNA"/>
</dbReference>
<organism evidence="1 2">
    <name type="scientific">Winogradskyella flava</name>
    <dbReference type="NCBI Taxonomy" id="1884876"/>
    <lineage>
        <taxon>Bacteria</taxon>
        <taxon>Pseudomonadati</taxon>
        <taxon>Bacteroidota</taxon>
        <taxon>Flavobacteriia</taxon>
        <taxon>Flavobacteriales</taxon>
        <taxon>Flavobacteriaceae</taxon>
        <taxon>Winogradskyella</taxon>
    </lineage>
</organism>
<dbReference type="AlphaFoldDB" id="A0A842ITI0"/>
<evidence type="ECO:0000313" key="2">
    <source>
        <dbReference type="Proteomes" id="UP000533900"/>
    </source>
</evidence>
<keyword evidence="2" id="KW-1185">Reference proteome</keyword>
<dbReference type="Proteomes" id="UP000533900">
    <property type="component" value="Unassembled WGS sequence"/>
</dbReference>
<sequence>MKPKLPCLIAMLFACILVSCSPDDGDGIPNENAGEFIINGESYNLVSAIITDENTSTIDSSEISISLFNKTSAEITGNSDLSDISYVYFEIEDTTIQNTTYSQIEDYDVSINSTVIDSEFNHGTVLLSDDNPESDMYAQSASMTVTNFTQFNIAFTFTFTRNDGQVISGSYDGQYFMPSN</sequence>
<proteinExistence type="predicted"/>
<gene>
    <name evidence="1" type="ORF">H7F21_13340</name>
</gene>
<name>A0A842ITI0_9FLAO</name>
<evidence type="ECO:0000313" key="1">
    <source>
        <dbReference type="EMBL" id="MBC2846085.1"/>
    </source>
</evidence>
<comment type="caution">
    <text evidence="1">The sequence shown here is derived from an EMBL/GenBank/DDBJ whole genome shotgun (WGS) entry which is preliminary data.</text>
</comment>
<accession>A0A842ITI0</accession>
<dbReference type="PROSITE" id="PS51257">
    <property type="entry name" value="PROKAR_LIPOPROTEIN"/>
    <property type="match status" value="1"/>
</dbReference>